<evidence type="ECO:0000256" key="1">
    <source>
        <dbReference type="SAM" id="MobiDB-lite"/>
    </source>
</evidence>
<dbReference type="CDD" id="cd18873">
    <property type="entry name" value="NUDIX_NadM_like"/>
    <property type="match status" value="1"/>
</dbReference>
<dbReference type="InterPro" id="IPR000086">
    <property type="entry name" value="NUDIX_hydrolase_dom"/>
</dbReference>
<evidence type="ECO:0000313" key="3">
    <source>
        <dbReference type="EMBL" id="QTX04240.1"/>
    </source>
</evidence>
<protein>
    <submittedName>
        <fullName evidence="3">NUDIX hydrolase</fullName>
    </submittedName>
</protein>
<feature type="compositionally biased region" description="Basic and acidic residues" evidence="1">
    <location>
        <begin position="270"/>
        <end position="283"/>
    </location>
</feature>
<dbReference type="AlphaFoldDB" id="A0A975FLE0"/>
<feature type="domain" description="Nudix hydrolase" evidence="2">
    <location>
        <begin position="43"/>
        <end position="179"/>
    </location>
</feature>
<dbReference type="SUPFAM" id="SSF46785">
    <property type="entry name" value="Winged helix' DNA-binding domain"/>
    <property type="match status" value="1"/>
</dbReference>
<dbReference type="InterPro" id="IPR054105">
    <property type="entry name" value="WHD_NrtR"/>
</dbReference>
<dbReference type="Gene3D" id="1.10.10.10">
    <property type="entry name" value="Winged helix-like DNA-binding domain superfamily/Winged helix DNA-binding domain"/>
    <property type="match status" value="1"/>
</dbReference>
<feature type="region of interest" description="Disordered" evidence="1">
    <location>
        <begin position="228"/>
        <end position="283"/>
    </location>
</feature>
<name>A0A975FLE0_9MICO</name>
<dbReference type="Gene3D" id="3.90.79.10">
    <property type="entry name" value="Nucleoside Triphosphate Pyrophosphohydrolase"/>
    <property type="match status" value="1"/>
</dbReference>
<dbReference type="Proteomes" id="UP000671914">
    <property type="component" value="Chromosome"/>
</dbReference>
<dbReference type="RefSeq" id="WP_210897635.1">
    <property type="nucleotide sequence ID" value="NZ_CP071696.1"/>
</dbReference>
<gene>
    <name evidence="3" type="ORF">G127AT_13270</name>
</gene>
<feature type="region of interest" description="Disordered" evidence="1">
    <location>
        <begin position="1"/>
        <end position="39"/>
    </location>
</feature>
<dbReference type="InterPro" id="IPR036388">
    <property type="entry name" value="WH-like_DNA-bd_sf"/>
</dbReference>
<keyword evidence="3" id="KW-0378">Hydrolase</keyword>
<dbReference type="PANTHER" id="PTHR43736">
    <property type="entry name" value="ADP-RIBOSE PYROPHOSPHATASE"/>
    <property type="match status" value="1"/>
</dbReference>
<dbReference type="InterPro" id="IPR036390">
    <property type="entry name" value="WH_DNA-bd_sf"/>
</dbReference>
<evidence type="ECO:0000259" key="2">
    <source>
        <dbReference type="PROSITE" id="PS51462"/>
    </source>
</evidence>
<keyword evidence="4" id="KW-1185">Reference proteome</keyword>
<dbReference type="KEGG" id="aarc:G127AT_13270"/>
<proteinExistence type="predicted"/>
<dbReference type="PROSITE" id="PS51462">
    <property type="entry name" value="NUDIX"/>
    <property type="match status" value="1"/>
</dbReference>
<feature type="compositionally biased region" description="Basic and acidic residues" evidence="1">
    <location>
        <begin position="1"/>
        <end position="37"/>
    </location>
</feature>
<dbReference type="PANTHER" id="PTHR43736:SF4">
    <property type="entry name" value="SLR1690 PROTEIN"/>
    <property type="match status" value="1"/>
</dbReference>
<reference evidence="3" key="1">
    <citation type="submission" date="2021-03" db="EMBL/GenBank/DDBJ databases">
        <title>Agromyces archimandritus sp. nov., isolated from the cockroach Archimandrita tessellata.</title>
        <authorList>
            <person name="Guzman J."/>
            <person name="Ortuzar M."/>
            <person name="Poehlein A."/>
            <person name="Daniel R."/>
            <person name="Trujillo M."/>
            <person name="Vilcinskas A."/>
        </authorList>
    </citation>
    <scope>NUCLEOTIDE SEQUENCE</scope>
    <source>
        <strain evidence="3">G127AT</strain>
    </source>
</reference>
<dbReference type="Pfam" id="PF21906">
    <property type="entry name" value="WHD_NrtR"/>
    <property type="match status" value="1"/>
</dbReference>
<dbReference type="GO" id="GO:0016787">
    <property type="term" value="F:hydrolase activity"/>
    <property type="evidence" value="ECO:0007669"/>
    <property type="project" value="UniProtKB-KW"/>
</dbReference>
<evidence type="ECO:0000313" key="4">
    <source>
        <dbReference type="Proteomes" id="UP000671914"/>
    </source>
</evidence>
<dbReference type="EMBL" id="CP071696">
    <property type="protein sequence ID" value="QTX04240.1"/>
    <property type="molecule type" value="Genomic_DNA"/>
</dbReference>
<accession>A0A975FLE0</accession>
<sequence length="283" mass="31788">MTDREGRPADGARRRDLRHGRERELVRPAGAHERAPRQGEQAALAVSTVIFALRPDPATGRRALWTPLVRRIREPELGRWALPGGWLPAGDGLEQTAARTLRETTGLSPAYLEQLFTFGEPGRSPGRRVVSVVYWALVQSAEAEQARADENVDWFPADHPPELAFDHAEIVEYALWRIRTKLEYARIAHAFLGETFTLAELREVYEAVLQRPLDPANFRRTMEASGQIVETGQRLEGTPHRPPKLYRSVQPGPASAPGMPARATGGRRRRSDDPIEPHPRMRT</sequence>
<organism evidence="3 4">
    <name type="scientific">Agromyces archimandritae</name>
    <dbReference type="NCBI Taxonomy" id="2781962"/>
    <lineage>
        <taxon>Bacteria</taxon>
        <taxon>Bacillati</taxon>
        <taxon>Actinomycetota</taxon>
        <taxon>Actinomycetes</taxon>
        <taxon>Micrococcales</taxon>
        <taxon>Microbacteriaceae</taxon>
        <taxon>Agromyces</taxon>
    </lineage>
</organism>
<dbReference type="SUPFAM" id="SSF55811">
    <property type="entry name" value="Nudix"/>
    <property type="match status" value="1"/>
</dbReference>
<dbReference type="Pfam" id="PF00293">
    <property type="entry name" value="NUDIX"/>
    <property type="match status" value="1"/>
</dbReference>
<dbReference type="InterPro" id="IPR015797">
    <property type="entry name" value="NUDIX_hydrolase-like_dom_sf"/>
</dbReference>